<evidence type="ECO:0000256" key="1">
    <source>
        <dbReference type="ARBA" id="ARBA00004418"/>
    </source>
</evidence>
<proteinExistence type="inferred from homology"/>
<dbReference type="PANTHER" id="PTHR30222:SF12">
    <property type="entry name" value="NORSPERMIDINE SENSOR"/>
    <property type="match status" value="1"/>
</dbReference>
<dbReference type="CDD" id="cd13659">
    <property type="entry name" value="PBP2_PotF"/>
    <property type="match status" value="1"/>
</dbReference>
<protein>
    <recommendedName>
        <fullName evidence="5">Putrescine-binding periplasmic protein</fullName>
    </recommendedName>
</protein>
<comment type="function">
    <text evidence="5">Required for the activity of the bacterial periplasmic transport system of putrescine.</text>
</comment>
<keyword evidence="8" id="KW-1185">Reference proteome</keyword>
<dbReference type="InterPro" id="IPR006059">
    <property type="entry name" value="SBP"/>
</dbReference>
<evidence type="ECO:0000256" key="2">
    <source>
        <dbReference type="ARBA" id="ARBA00022448"/>
    </source>
</evidence>
<reference evidence="8" key="1">
    <citation type="submission" date="2017-03" db="EMBL/GenBank/DDBJ databases">
        <authorList>
            <person name="Rodrigo-Torres L."/>
            <person name="Arahal R.D."/>
            <person name="Lucena T."/>
        </authorList>
    </citation>
    <scope>NUCLEOTIDE SEQUENCE [LARGE SCALE GENOMIC DNA]</scope>
    <source>
        <strain evidence="8">CECT 8411</strain>
    </source>
</reference>
<evidence type="ECO:0000256" key="5">
    <source>
        <dbReference type="PIRNR" id="PIRNR019574"/>
    </source>
</evidence>
<dbReference type="GO" id="GO:0042597">
    <property type="term" value="C:periplasmic space"/>
    <property type="evidence" value="ECO:0007669"/>
    <property type="project" value="UniProtKB-SubCell"/>
</dbReference>
<dbReference type="AlphaFoldDB" id="A0A1X7AEH9"/>
<dbReference type="OrthoDB" id="9769319at2"/>
<dbReference type="Proteomes" id="UP000193778">
    <property type="component" value="Unassembled WGS sequence"/>
</dbReference>
<feature type="chain" id="PRO_5012214209" description="Putrescine-binding periplasmic protein" evidence="6">
    <location>
        <begin position="21"/>
        <end position="361"/>
    </location>
</feature>
<dbReference type="PRINTS" id="PR00909">
    <property type="entry name" value="SPERMDNBNDNG"/>
</dbReference>
<dbReference type="PANTHER" id="PTHR30222">
    <property type="entry name" value="SPERMIDINE/PUTRESCINE-BINDING PERIPLASMIC PROTEIN"/>
    <property type="match status" value="1"/>
</dbReference>
<sequence length="361" mass="39838">MKTILTTAALALFITSAAHAEETVYVYNWADYIDESLLEKFTTETGIKVVYDNFDSTDMLETKMLAGNSGYDVVFPSGSIFQRLIAAGAFQPLNKDMLPNAVHLWSAIEQRTEDFDPENNYSINYMWGSTGIAVNVGKVREALGDDMPLDTMELLFNPEYASKLADCGINFLDASSEIVPAALTYIGEDPNSQDPDVIAKAEPVLEAVRPFVRKFSSSGYITGLATGDICVSMAWSGDGLQARERAAQAGNGVEIQYHAFREGSGMWFDQIAVPADAPNPDAAHEFINFLMEPENAAAISNFVWYANGNLGSQEFLKSEILNDPGLYPSEEGMKNLYMKNTWDAETQRLVTRMWTRVKSGL</sequence>
<dbReference type="PIRSF" id="PIRSF019574">
    <property type="entry name" value="Periplasmic_polyamine_BP"/>
    <property type="match status" value="1"/>
</dbReference>
<dbReference type="InterPro" id="IPR001188">
    <property type="entry name" value="Sperm_putr-bd"/>
</dbReference>
<evidence type="ECO:0000256" key="3">
    <source>
        <dbReference type="ARBA" id="ARBA00022729"/>
    </source>
</evidence>
<accession>A0A1X7AEH9</accession>
<dbReference type="RefSeq" id="WP_085824684.1">
    <property type="nucleotide sequence ID" value="NZ_FWFP01000016.1"/>
</dbReference>
<dbReference type="GO" id="GO:0015846">
    <property type="term" value="P:polyamine transport"/>
    <property type="evidence" value="ECO:0007669"/>
    <property type="project" value="InterPro"/>
</dbReference>
<keyword evidence="2 5" id="KW-0813">Transport</keyword>
<evidence type="ECO:0000313" key="8">
    <source>
        <dbReference type="Proteomes" id="UP000193778"/>
    </source>
</evidence>
<feature type="signal peptide" evidence="6">
    <location>
        <begin position="1"/>
        <end position="20"/>
    </location>
</feature>
<keyword evidence="4 5" id="KW-0574">Periplasm</keyword>
<comment type="subcellular location">
    <subcellularLocation>
        <location evidence="1 5">Periplasm</location>
    </subcellularLocation>
</comment>
<dbReference type="EMBL" id="FWFP01000016">
    <property type="protein sequence ID" value="SLN75653.1"/>
    <property type="molecule type" value="Genomic_DNA"/>
</dbReference>
<gene>
    <name evidence="7" type="primary">potF_3</name>
    <name evidence="7" type="ORF">RUM8411_04245</name>
</gene>
<dbReference type="Gene3D" id="3.40.190.10">
    <property type="entry name" value="Periplasmic binding protein-like II"/>
    <property type="match status" value="2"/>
</dbReference>
<evidence type="ECO:0000313" key="7">
    <source>
        <dbReference type="EMBL" id="SLN75653.1"/>
    </source>
</evidence>
<evidence type="ECO:0000256" key="4">
    <source>
        <dbReference type="ARBA" id="ARBA00022764"/>
    </source>
</evidence>
<name>A0A1X7AEH9_9RHOB</name>
<dbReference type="Pfam" id="PF13416">
    <property type="entry name" value="SBP_bac_8"/>
    <property type="match status" value="1"/>
</dbReference>
<evidence type="ECO:0000256" key="6">
    <source>
        <dbReference type="SAM" id="SignalP"/>
    </source>
</evidence>
<comment type="similarity">
    <text evidence="5">Belongs to the bacterial solute-binding protein PotD/PotF family.</text>
</comment>
<organism evidence="7 8">
    <name type="scientific">Ruegeria meonggei</name>
    <dbReference type="NCBI Taxonomy" id="1446476"/>
    <lineage>
        <taxon>Bacteria</taxon>
        <taxon>Pseudomonadati</taxon>
        <taxon>Pseudomonadota</taxon>
        <taxon>Alphaproteobacteria</taxon>
        <taxon>Rhodobacterales</taxon>
        <taxon>Roseobacteraceae</taxon>
        <taxon>Ruegeria</taxon>
    </lineage>
</organism>
<dbReference type="SUPFAM" id="SSF53850">
    <property type="entry name" value="Periplasmic binding protein-like II"/>
    <property type="match status" value="1"/>
</dbReference>
<keyword evidence="3 6" id="KW-0732">Signal</keyword>
<dbReference type="GO" id="GO:0019808">
    <property type="term" value="F:polyamine binding"/>
    <property type="evidence" value="ECO:0007669"/>
    <property type="project" value="InterPro"/>
</dbReference>